<sequence>MILVALFLFFHAPAGEGTLALESGGAFMQRGYHGHRGCQLSSGTRALRKYETKEERGRRGWWKGMKGERRRKGKKE</sequence>
<feature type="signal peptide" evidence="2">
    <location>
        <begin position="1"/>
        <end position="17"/>
    </location>
</feature>
<keyword evidence="4" id="KW-1185">Reference proteome</keyword>
<dbReference type="EMBL" id="NESQ01000043">
    <property type="protein sequence ID" value="PUU81550.1"/>
    <property type="molecule type" value="Genomic_DNA"/>
</dbReference>
<dbReference type="Proteomes" id="UP000244722">
    <property type="component" value="Unassembled WGS sequence"/>
</dbReference>
<evidence type="ECO:0000256" key="2">
    <source>
        <dbReference type="SAM" id="SignalP"/>
    </source>
</evidence>
<accession>A0A2T7A1D4</accession>
<reference evidence="3 4" key="1">
    <citation type="submission" date="2017-04" db="EMBL/GenBank/DDBJ databases">
        <title>Draft genome sequence of Tuber borchii Vittad., a whitish edible truffle.</title>
        <authorList>
            <consortium name="DOE Joint Genome Institute"/>
            <person name="Murat C."/>
            <person name="Kuo A."/>
            <person name="Barry K.W."/>
            <person name="Clum A."/>
            <person name="Dockter R.B."/>
            <person name="Fauchery L."/>
            <person name="Iotti M."/>
            <person name="Kohler A."/>
            <person name="Labutti K."/>
            <person name="Lindquist E.A."/>
            <person name="Lipzen A."/>
            <person name="Ohm R.A."/>
            <person name="Wang M."/>
            <person name="Grigoriev I.V."/>
            <person name="Zambonelli A."/>
            <person name="Martin F.M."/>
        </authorList>
    </citation>
    <scope>NUCLEOTIDE SEQUENCE [LARGE SCALE GENOMIC DNA]</scope>
    <source>
        <strain evidence="3 4">Tbo3840</strain>
    </source>
</reference>
<protein>
    <recommendedName>
        <fullName evidence="5">Secreted protein</fullName>
    </recommendedName>
</protein>
<organism evidence="3 4">
    <name type="scientific">Tuber borchii</name>
    <name type="common">White truffle</name>
    <dbReference type="NCBI Taxonomy" id="42251"/>
    <lineage>
        <taxon>Eukaryota</taxon>
        <taxon>Fungi</taxon>
        <taxon>Dikarya</taxon>
        <taxon>Ascomycota</taxon>
        <taxon>Pezizomycotina</taxon>
        <taxon>Pezizomycetes</taxon>
        <taxon>Pezizales</taxon>
        <taxon>Tuberaceae</taxon>
        <taxon>Tuber</taxon>
    </lineage>
</organism>
<feature type="region of interest" description="Disordered" evidence="1">
    <location>
        <begin position="56"/>
        <end position="76"/>
    </location>
</feature>
<feature type="chain" id="PRO_5015431949" description="Secreted protein" evidence="2">
    <location>
        <begin position="18"/>
        <end position="76"/>
    </location>
</feature>
<gene>
    <name evidence="3" type="ORF">B9Z19DRAFT_591243</name>
</gene>
<comment type="caution">
    <text evidence="3">The sequence shown here is derived from an EMBL/GenBank/DDBJ whole genome shotgun (WGS) entry which is preliminary data.</text>
</comment>
<proteinExistence type="predicted"/>
<evidence type="ECO:0008006" key="5">
    <source>
        <dbReference type="Google" id="ProtNLM"/>
    </source>
</evidence>
<keyword evidence="2" id="KW-0732">Signal</keyword>
<dbReference type="AlphaFoldDB" id="A0A2T7A1D4"/>
<evidence type="ECO:0000256" key="1">
    <source>
        <dbReference type="SAM" id="MobiDB-lite"/>
    </source>
</evidence>
<name>A0A2T7A1D4_TUBBO</name>
<evidence type="ECO:0000313" key="3">
    <source>
        <dbReference type="EMBL" id="PUU81550.1"/>
    </source>
</evidence>
<evidence type="ECO:0000313" key="4">
    <source>
        <dbReference type="Proteomes" id="UP000244722"/>
    </source>
</evidence>